<dbReference type="Pfam" id="PF01395">
    <property type="entry name" value="PBP_GOBP"/>
    <property type="match status" value="1"/>
</dbReference>
<keyword evidence="1 2" id="KW-0732">Signal</keyword>
<reference evidence="3" key="1">
    <citation type="submission" date="2015-09" db="EMBL/GenBank/DDBJ databases">
        <title>Cloning and prokaryotic expression of genes encoding odorant binding proteins from Bactrocera tau (Walker).</title>
        <authorList>
            <person name="Du Y.-G."/>
            <person name="Lai Z.-X."/>
            <person name="Chen Y.-K."/>
            <person name="Ji Q.-E."/>
        </authorList>
    </citation>
    <scope>NUCLEOTIDE SEQUENCE</scope>
</reference>
<proteinExistence type="evidence at transcript level"/>
<organism evidence="3">
    <name type="scientific">Zeugodacus tau</name>
    <name type="common">Fruit fly</name>
    <name type="synonym">Bactrocera tau</name>
    <dbReference type="NCBI Taxonomy" id="137263"/>
    <lineage>
        <taxon>Eukaryota</taxon>
        <taxon>Metazoa</taxon>
        <taxon>Ecdysozoa</taxon>
        <taxon>Arthropoda</taxon>
        <taxon>Hexapoda</taxon>
        <taxon>Insecta</taxon>
        <taxon>Pterygota</taxon>
        <taxon>Neoptera</taxon>
        <taxon>Endopterygota</taxon>
        <taxon>Diptera</taxon>
        <taxon>Brachycera</taxon>
        <taxon>Muscomorpha</taxon>
        <taxon>Tephritoidea</taxon>
        <taxon>Tephritidae</taxon>
        <taxon>Zeugodacus</taxon>
        <taxon>Zeugodacus</taxon>
    </lineage>
</organism>
<gene>
    <name evidence="3" type="primary">OBP12</name>
</gene>
<dbReference type="EMBL" id="KT716313">
    <property type="protein sequence ID" value="ALS40416.1"/>
    <property type="molecule type" value="mRNA"/>
</dbReference>
<dbReference type="AlphaFoldDB" id="A0A1D6Y6I0"/>
<dbReference type="GO" id="GO:0005615">
    <property type="term" value="C:extracellular space"/>
    <property type="evidence" value="ECO:0007669"/>
    <property type="project" value="TreeGrafter"/>
</dbReference>
<dbReference type="GO" id="GO:0007608">
    <property type="term" value="P:sensory perception of smell"/>
    <property type="evidence" value="ECO:0007669"/>
    <property type="project" value="TreeGrafter"/>
</dbReference>
<evidence type="ECO:0000256" key="1">
    <source>
        <dbReference type="ARBA" id="ARBA00022729"/>
    </source>
</evidence>
<accession>A0A1D6Y6I0</accession>
<feature type="signal peptide" evidence="2">
    <location>
        <begin position="1"/>
        <end position="26"/>
    </location>
</feature>
<dbReference type="PANTHER" id="PTHR11857:SF42">
    <property type="entry name" value="GENERAL ODORANT-BINDING PROTEIN 19D-RELATED"/>
    <property type="match status" value="1"/>
</dbReference>
<dbReference type="SMART" id="SM00708">
    <property type="entry name" value="PhBP"/>
    <property type="match status" value="1"/>
</dbReference>
<dbReference type="Gene3D" id="1.10.238.20">
    <property type="entry name" value="Pheromone/general odorant binding protein domain"/>
    <property type="match status" value="1"/>
</dbReference>
<sequence>MHTFKILPIFAVLSSIYTIAMVSADAKPPHYSALRVMAEAAIADCYEDAAQSVKVQITDEGFDEIVKGSRTNLSHNAKCIRYCIMRKNGLLNNDNSIDKENILQIFQIIHPQIEKDILLNVLQKCSQEADKQDNNCERAFMTSSCILQELSEDGVTDI</sequence>
<dbReference type="SUPFAM" id="SSF47565">
    <property type="entry name" value="Insect pheromone/odorant-binding proteins"/>
    <property type="match status" value="1"/>
</dbReference>
<name>A0A1D6Y6I0_ZEUTA</name>
<dbReference type="PANTHER" id="PTHR11857">
    <property type="entry name" value="ODORANT BINDING PROTEIN-RELATED"/>
    <property type="match status" value="1"/>
</dbReference>
<evidence type="ECO:0000313" key="3">
    <source>
        <dbReference type="EMBL" id="ALS40416.1"/>
    </source>
</evidence>
<evidence type="ECO:0000256" key="2">
    <source>
        <dbReference type="SAM" id="SignalP"/>
    </source>
</evidence>
<protein>
    <submittedName>
        <fullName evidence="3">General odorant binding protein 19d-like protein-4</fullName>
    </submittedName>
</protein>
<dbReference type="CDD" id="cd23992">
    <property type="entry name" value="PBP_GOBP"/>
    <property type="match status" value="1"/>
</dbReference>
<dbReference type="GO" id="GO:0005549">
    <property type="term" value="F:odorant binding"/>
    <property type="evidence" value="ECO:0007669"/>
    <property type="project" value="InterPro"/>
</dbReference>
<feature type="chain" id="PRO_5009096575" evidence="2">
    <location>
        <begin position="27"/>
        <end position="158"/>
    </location>
</feature>
<dbReference type="InterPro" id="IPR036728">
    <property type="entry name" value="PBP_GOBP_sf"/>
</dbReference>
<dbReference type="InterPro" id="IPR006170">
    <property type="entry name" value="PBP/GOBP"/>
</dbReference>